<dbReference type="EMBL" id="CAJOAY010013069">
    <property type="protein sequence ID" value="CAF4260595.1"/>
    <property type="molecule type" value="Genomic_DNA"/>
</dbReference>
<comment type="caution">
    <text evidence="1">The sequence shown here is derived from an EMBL/GenBank/DDBJ whole genome shotgun (WGS) entry which is preliminary data.</text>
</comment>
<evidence type="ECO:0000313" key="1">
    <source>
        <dbReference type="EMBL" id="CAF4260595.1"/>
    </source>
</evidence>
<dbReference type="Proteomes" id="UP000663881">
    <property type="component" value="Unassembled WGS sequence"/>
</dbReference>
<organism evidence="1 2">
    <name type="scientific">Adineta steineri</name>
    <dbReference type="NCBI Taxonomy" id="433720"/>
    <lineage>
        <taxon>Eukaryota</taxon>
        <taxon>Metazoa</taxon>
        <taxon>Spiralia</taxon>
        <taxon>Gnathifera</taxon>
        <taxon>Rotifera</taxon>
        <taxon>Eurotatoria</taxon>
        <taxon>Bdelloidea</taxon>
        <taxon>Adinetida</taxon>
        <taxon>Adinetidae</taxon>
        <taxon>Adineta</taxon>
    </lineage>
</organism>
<dbReference type="AlphaFoldDB" id="A0A820FBW0"/>
<gene>
    <name evidence="1" type="ORF">OKA104_LOCUS44105</name>
</gene>
<reference evidence="1" key="1">
    <citation type="submission" date="2021-02" db="EMBL/GenBank/DDBJ databases">
        <authorList>
            <person name="Nowell W R."/>
        </authorList>
    </citation>
    <scope>NUCLEOTIDE SEQUENCE</scope>
</reference>
<sequence length="23" mass="2628">MSTGRHILLKMLEKTISTLVRSL</sequence>
<accession>A0A820FBW0</accession>
<feature type="non-terminal residue" evidence="1">
    <location>
        <position position="23"/>
    </location>
</feature>
<protein>
    <submittedName>
        <fullName evidence="1">Uncharacterized protein</fullName>
    </submittedName>
</protein>
<name>A0A820FBW0_9BILA</name>
<evidence type="ECO:0000313" key="2">
    <source>
        <dbReference type="Proteomes" id="UP000663881"/>
    </source>
</evidence>
<proteinExistence type="predicted"/>